<keyword evidence="1" id="KW-0732">Signal</keyword>
<comment type="caution">
    <text evidence="3">The sequence shown here is derived from an EMBL/GenBank/DDBJ whole genome shotgun (WGS) entry which is preliminary data.</text>
</comment>
<dbReference type="Proteomes" id="UP000317881">
    <property type="component" value="Unassembled WGS sequence"/>
</dbReference>
<dbReference type="InterPro" id="IPR052897">
    <property type="entry name" value="Sec-Metab_Biosynth_Hydrolase"/>
</dbReference>
<dbReference type="InterPro" id="IPR029058">
    <property type="entry name" value="AB_hydrolase_fold"/>
</dbReference>
<sequence length="281" mass="29681">MSKHSRYERIRTPLAVMATASVATALIATSVAPASAGKAPSLQTRRPTVVLVHGAFADSTSWNGVVKELKREGYPVVAAANPLRGLSGDAAYVKELLAGIDGPVVLAGHSYGGAVISNAAYGSEKVKALVYVAAFVPDEGESALDLAAKFEGSTLGEALCPPVPVTLPDGSQGADLYIDQKKFPRQFAADVPENTAELMAVTQRPVTNVALEEKSSEPAWKTTPTWALVATEDLNIPREAQLFMAERAKAHTVEVRASHAVTVSRPNEVAQIIQEAARTVR</sequence>
<reference evidence="3 4" key="1">
    <citation type="submission" date="2019-06" db="EMBL/GenBank/DDBJ databases">
        <title>Whole genome shotgun sequence of Streptomyces spinoverrucosus NBRC 14228.</title>
        <authorList>
            <person name="Hosoyama A."/>
            <person name="Uohara A."/>
            <person name="Ohji S."/>
            <person name="Ichikawa N."/>
        </authorList>
    </citation>
    <scope>NUCLEOTIDE SEQUENCE [LARGE SCALE GENOMIC DNA]</scope>
    <source>
        <strain evidence="3 4">NBRC 14228</strain>
    </source>
</reference>
<dbReference type="Pfam" id="PF12697">
    <property type="entry name" value="Abhydrolase_6"/>
    <property type="match status" value="1"/>
</dbReference>
<keyword evidence="4" id="KW-1185">Reference proteome</keyword>
<keyword evidence="3" id="KW-0378">Hydrolase</keyword>
<evidence type="ECO:0000259" key="2">
    <source>
        <dbReference type="Pfam" id="PF12697"/>
    </source>
</evidence>
<dbReference type="GO" id="GO:0016787">
    <property type="term" value="F:hydrolase activity"/>
    <property type="evidence" value="ECO:0007669"/>
    <property type="project" value="UniProtKB-KW"/>
</dbReference>
<organism evidence="3 4">
    <name type="scientific">Streptomyces spinoverrucosus</name>
    <dbReference type="NCBI Taxonomy" id="284043"/>
    <lineage>
        <taxon>Bacteria</taxon>
        <taxon>Bacillati</taxon>
        <taxon>Actinomycetota</taxon>
        <taxon>Actinomycetes</taxon>
        <taxon>Kitasatosporales</taxon>
        <taxon>Streptomycetaceae</taxon>
        <taxon>Streptomyces</taxon>
    </lineage>
</organism>
<evidence type="ECO:0000313" key="4">
    <source>
        <dbReference type="Proteomes" id="UP000317881"/>
    </source>
</evidence>
<dbReference type="InterPro" id="IPR000073">
    <property type="entry name" value="AB_hydrolase_1"/>
</dbReference>
<dbReference type="RefSeq" id="WP_141316612.1">
    <property type="nucleotide sequence ID" value="NZ_BJND01000188.1"/>
</dbReference>
<dbReference type="SUPFAM" id="SSF53474">
    <property type="entry name" value="alpha/beta-Hydrolases"/>
    <property type="match status" value="1"/>
</dbReference>
<protein>
    <submittedName>
        <fullName evidence="3">Alpha/beta hydrolase</fullName>
    </submittedName>
</protein>
<proteinExistence type="predicted"/>
<dbReference type="EMBL" id="BJND01000188">
    <property type="protein sequence ID" value="GEC10790.1"/>
    <property type="molecule type" value="Genomic_DNA"/>
</dbReference>
<evidence type="ECO:0000313" key="3">
    <source>
        <dbReference type="EMBL" id="GEC10790.1"/>
    </source>
</evidence>
<dbReference type="Gene3D" id="3.40.50.1820">
    <property type="entry name" value="alpha/beta hydrolase"/>
    <property type="match status" value="1"/>
</dbReference>
<feature type="domain" description="AB hydrolase-1" evidence="2">
    <location>
        <begin position="49"/>
        <end position="271"/>
    </location>
</feature>
<feature type="chain" id="PRO_5038873841" evidence="1">
    <location>
        <begin position="26"/>
        <end position="281"/>
    </location>
</feature>
<name>A0A4Y3VYQ9_9ACTN</name>
<dbReference type="PANTHER" id="PTHR37017">
    <property type="entry name" value="AB HYDROLASE-1 DOMAIN-CONTAINING PROTEIN-RELATED"/>
    <property type="match status" value="1"/>
</dbReference>
<gene>
    <name evidence="3" type="ORF">SSP24_84450</name>
</gene>
<dbReference type="PANTHER" id="PTHR37017:SF11">
    <property type="entry name" value="ESTERASE_LIPASE_THIOESTERASE DOMAIN-CONTAINING PROTEIN"/>
    <property type="match status" value="1"/>
</dbReference>
<dbReference type="OrthoDB" id="9814966at2"/>
<evidence type="ECO:0000256" key="1">
    <source>
        <dbReference type="SAM" id="SignalP"/>
    </source>
</evidence>
<dbReference type="AlphaFoldDB" id="A0A4Y3VYQ9"/>
<feature type="signal peptide" evidence="1">
    <location>
        <begin position="1"/>
        <end position="25"/>
    </location>
</feature>
<accession>A0A4Y3VYQ9</accession>